<dbReference type="RefSeq" id="WP_044189166.1">
    <property type="nucleotide sequence ID" value="NZ_JMCB01000006.1"/>
</dbReference>
<feature type="region of interest" description="Disordered" evidence="6">
    <location>
        <begin position="247"/>
        <end position="272"/>
    </location>
</feature>
<dbReference type="OrthoDB" id="5506967at2"/>
<evidence type="ECO:0000256" key="2">
    <source>
        <dbReference type="ARBA" id="ARBA00022670"/>
    </source>
</evidence>
<evidence type="ECO:0000256" key="3">
    <source>
        <dbReference type="ARBA" id="ARBA00022801"/>
    </source>
</evidence>
<name>A0A085WL46_9BACT</name>
<dbReference type="GO" id="GO:0006508">
    <property type="term" value="P:proteolysis"/>
    <property type="evidence" value="ECO:0007669"/>
    <property type="project" value="UniProtKB-KW"/>
</dbReference>
<accession>A0A085WL46</accession>
<dbReference type="Pfam" id="PF05193">
    <property type="entry name" value="Peptidase_M16_C"/>
    <property type="match status" value="2"/>
</dbReference>
<keyword evidence="3" id="KW-0378">Hydrolase</keyword>
<organism evidence="9 10">
    <name type="scientific">Hyalangium minutum</name>
    <dbReference type="NCBI Taxonomy" id="394096"/>
    <lineage>
        <taxon>Bacteria</taxon>
        <taxon>Pseudomonadati</taxon>
        <taxon>Myxococcota</taxon>
        <taxon>Myxococcia</taxon>
        <taxon>Myxococcales</taxon>
        <taxon>Cystobacterineae</taxon>
        <taxon>Archangiaceae</taxon>
        <taxon>Hyalangium</taxon>
    </lineage>
</organism>
<dbReference type="PANTHER" id="PTHR43690">
    <property type="entry name" value="NARDILYSIN"/>
    <property type="match status" value="1"/>
</dbReference>
<dbReference type="STRING" id="394096.DB31_7646"/>
<evidence type="ECO:0000256" key="4">
    <source>
        <dbReference type="ARBA" id="ARBA00022833"/>
    </source>
</evidence>
<dbReference type="Gene3D" id="3.30.830.10">
    <property type="entry name" value="Metalloenzyme, LuxS/M16 peptidase-like"/>
    <property type="match status" value="3"/>
</dbReference>
<evidence type="ECO:0000259" key="8">
    <source>
        <dbReference type="Pfam" id="PF05193"/>
    </source>
</evidence>
<evidence type="ECO:0000313" key="9">
    <source>
        <dbReference type="EMBL" id="KFE68409.1"/>
    </source>
</evidence>
<evidence type="ECO:0000256" key="6">
    <source>
        <dbReference type="SAM" id="MobiDB-lite"/>
    </source>
</evidence>
<dbReference type="EMBL" id="JMCB01000006">
    <property type="protein sequence ID" value="KFE68409.1"/>
    <property type="molecule type" value="Genomic_DNA"/>
</dbReference>
<dbReference type="PROSITE" id="PS51257">
    <property type="entry name" value="PROKAR_LIPOPROTEIN"/>
    <property type="match status" value="1"/>
</dbReference>
<evidence type="ECO:0000256" key="5">
    <source>
        <dbReference type="ARBA" id="ARBA00023049"/>
    </source>
</evidence>
<feature type="domain" description="Peptidase M16 N-terminal" evidence="7">
    <location>
        <begin position="48"/>
        <end position="192"/>
    </location>
</feature>
<dbReference type="PANTHER" id="PTHR43690:SF17">
    <property type="entry name" value="PROTEIN YHJJ"/>
    <property type="match status" value="1"/>
</dbReference>
<dbReference type="GO" id="GO:0008237">
    <property type="term" value="F:metallopeptidase activity"/>
    <property type="evidence" value="ECO:0007669"/>
    <property type="project" value="UniProtKB-KW"/>
</dbReference>
<evidence type="ECO:0000259" key="7">
    <source>
        <dbReference type="Pfam" id="PF00675"/>
    </source>
</evidence>
<keyword evidence="10" id="KW-1185">Reference proteome</keyword>
<comment type="caution">
    <text evidence="9">The sequence shown here is derived from an EMBL/GenBank/DDBJ whole genome shotgun (WGS) entry which is preliminary data.</text>
</comment>
<feature type="domain" description="Peptidase M16 C-terminal" evidence="8">
    <location>
        <begin position="655"/>
        <end position="828"/>
    </location>
</feature>
<dbReference type="InterPro" id="IPR011765">
    <property type="entry name" value="Pept_M16_N"/>
</dbReference>
<protein>
    <recommendedName>
        <fullName evidence="11">Zinc protease</fullName>
    </recommendedName>
</protein>
<feature type="region of interest" description="Disordered" evidence="6">
    <location>
        <begin position="468"/>
        <end position="491"/>
    </location>
</feature>
<dbReference type="GO" id="GO:0046872">
    <property type="term" value="F:metal ion binding"/>
    <property type="evidence" value="ECO:0007669"/>
    <property type="project" value="InterPro"/>
</dbReference>
<gene>
    <name evidence="9" type="ORF">DB31_7646</name>
</gene>
<dbReference type="Proteomes" id="UP000028725">
    <property type="component" value="Unassembled WGS sequence"/>
</dbReference>
<evidence type="ECO:0008006" key="11">
    <source>
        <dbReference type="Google" id="ProtNLM"/>
    </source>
</evidence>
<evidence type="ECO:0000256" key="1">
    <source>
        <dbReference type="ARBA" id="ARBA00007261"/>
    </source>
</evidence>
<dbReference type="AlphaFoldDB" id="A0A085WL46"/>
<keyword evidence="2" id="KW-0645">Protease</keyword>
<dbReference type="Pfam" id="PF00675">
    <property type="entry name" value="Peptidase_M16"/>
    <property type="match status" value="1"/>
</dbReference>
<comment type="similarity">
    <text evidence="1">Belongs to the peptidase M16 family.</text>
</comment>
<dbReference type="InterPro" id="IPR050626">
    <property type="entry name" value="Peptidase_M16"/>
</dbReference>
<keyword evidence="5" id="KW-0482">Metalloprotease</keyword>
<reference evidence="9 10" key="1">
    <citation type="submission" date="2014-04" db="EMBL/GenBank/DDBJ databases">
        <title>Genome assembly of Hyalangium minutum DSM 14724.</title>
        <authorList>
            <person name="Sharma G."/>
            <person name="Subramanian S."/>
        </authorList>
    </citation>
    <scope>NUCLEOTIDE SEQUENCE [LARGE SCALE GENOMIC DNA]</scope>
    <source>
        <strain evidence="9 10">DSM 14724</strain>
    </source>
</reference>
<proteinExistence type="inferred from homology"/>
<dbReference type="InterPro" id="IPR007863">
    <property type="entry name" value="Peptidase_M16_C"/>
</dbReference>
<dbReference type="InterPro" id="IPR011249">
    <property type="entry name" value="Metalloenz_LuxS/M16"/>
</dbReference>
<evidence type="ECO:0000313" key="10">
    <source>
        <dbReference type="Proteomes" id="UP000028725"/>
    </source>
</evidence>
<feature type="domain" description="Peptidase M16 C-terminal" evidence="8">
    <location>
        <begin position="204"/>
        <end position="367"/>
    </location>
</feature>
<sequence length="922" mass="101642">MSLRWVLLLWLSLLLGCTALTLPPNRPLARPVAFRGAYEEFPSGLRLVVHEAPHMSRVTMNVSYRVGATDEPSGKEGLAHLVEHLTFQARPGGEKAPRLASLLLASGAEFNAVTSYDSTDYFFTAPPEQLPLLTALEAERLRDPLRHVTEEDFRVARDVVVAELRQRYETSPEGAQQRWLHEVLLPSHPYGRTSGGTPESLQRLTLEDARAFVQAHYTSAHVVVVVSGPKPADAMRSTVTQGFAELTLSGKSGPSKPVRREPPPFPAESRARAPRVVRSGPVEHPRLWLVWTVPGLYSGMTPQAFAAEGMLNNRLATQLAREEQAHGSSVTLEVLDGVTLLVARVDLMKAEDAEDVADLVLDQLVDLYGNPGRLGGLTAAARSSLLTEAFRSLEQFPAREAARFLRATGEPDYVQGWPQQIREGLSRDLGPYLYKYVRRERARMLLMVPEQAGSGRATVAERFAPLAGPEDFGDEERSLPPGASDARQVARPPGLAQAERFILGNGLQVVALRRTGMPLLEARLWVRTQTPTTEGALSLSRLAVHGSYMSAGRKWYHGAKVGARTELQLREEGQPVLSVSAPSGNLVHVLEDMQQWMWDAEVELRPFEAVQDWQVRQLEREASSSDVLAERALLSRMFPGHPYGLAPGVEEAKRFTASQATKWVKEELNPDRATLLLVGDLPPAPKLRTLVSEMLGRWRGKGGRVEPPPVPPLPRRRQVVVLDRPGASQAELLVGVRWPELSAQEDAAASALVWLLEHRLDRQLRERLGLTYGVRVGHEARPRASLLRIRAAVERGAAAGALEQLLAELGTLEAELLPREVVELARWQVARGYDLRFQTSAAAAERLLELERLGRPPDFWETYPEAIAAVTPEAVQALVRKLGLGSEAVIILGDAATLRPQLESAGYPVEVLSRSTQPKQER</sequence>
<keyword evidence="4" id="KW-0862">Zinc</keyword>
<dbReference type="SUPFAM" id="SSF63411">
    <property type="entry name" value="LuxS/MPP-like metallohydrolase"/>
    <property type="match status" value="4"/>
</dbReference>